<dbReference type="OrthoDB" id="2366255at2"/>
<accession>A0A0M0LCM5</accession>
<gene>
    <name evidence="1" type="ORF">AMD00_10535</name>
</gene>
<dbReference type="GeneID" id="301136533"/>
<protein>
    <submittedName>
        <fullName evidence="1">Uncharacterized protein</fullName>
    </submittedName>
</protein>
<reference evidence="2" key="1">
    <citation type="submission" date="2015-08" db="EMBL/GenBank/DDBJ databases">
        <title>Fjat-10028 dsm 16317.</title>
        <authorList>
            <person name="Liu B."/>
            <person name="Wang J."/>
            <person name="Zhu Y."/>
            <person name="Liu G."/>
            <person name="Chen Q."/>
            <person name="Chen Z."/>
            <person name="Lan J."/>
            <person name="Che J."/>
            <person name="Ge C."/>
            <person name="Shi H."/>
            <person name="Pan Z."/>
            <person name="Liu X."/>
        </authorList>
    </citation>
    <scope>NUCLEOTIDE SEQUENCE [LARGE SCALE GENOMIC DNA]</scope>
    <source>
        <strain evidence="2">DSM 16317</strain>
    </source>
</reference>
<evidence type="ECO:0000313" key="2">
    <source>
        <dbReference type="Proteomes" id="UP000036867"/>
    </source>
</evidence>
<name>A0A0M0LCM5_9BACL</name>
<proteinExistence type="predicted"/>
<sequence length="70" mass="8057">MNEKTVKPSYIGIDGQTPYNVIAWFVDGVIKRKTVCYEEEEQQDVLTMYHNKVGLYGKCDGYAVQYSNVE</sequence>
<comment type="caution">
    <text evidence="1">The sequence shown here is derived from an EMBL/GenBank/DDBJ whole genome shotgun (WGS) entry which is preliminary data.</text>
</comment>
<dbReference type="AlphaFoldDB" id="A0A0M0LCM5"/>
<organism evidence="1 2">
    <name type="scientific">Viridibacillus arvi</name>
    <dbReference type="NCBI Taxonomy" id="263475"/>
    <lineage>
        <taxon>Bacteria</taxon>
        <taxon>Bacillati</taxon>
        <taxon>Bacillota</taxon>
        <taxon>Bacilli</taxon>
        <taxon>Bacillales</taxon>
        <taxon>Caryophanaceae</taxon>
        <taxon>Viridibacillus</taxon>
    </lineage>
</organism>
<evidence type="ECO:0000313" key="1">
    <source>
        <dbReference type="EMBL" id="KOO48849.1"/>
    </source>
</evidence>
<keyword evidence="2" id="KW-1185">Reference proteome</keyword>
<dbReference type="Proteomes" id="UP000036867">
    <property type="component" value="Unassembled WGS sequence"/>
</dbReference>
<dbReference type="EMBL" id="LILB01000005">
    <property type="protein sequence ID" value="KOO48849.1"/>
    <property type="molecule type" value="Genomic_DNA"/>
</dbReference>
<dbReference type="RefSeq" id="WP_053417037.1">
    <property type="nucleotide sequence ID" value="NZ_LILB01000005.1"/>
</dbReference>